<evidence type="ECO:0000313" key="5">
    <source>
        <dbReference type="Proteomes" id="UP001515480"/>
    </source>
</evidence>
<evidence type="ECO:0000256" key="3">
    <source>
        <dbReference type="SAM" id="Phobius"/>
    </source>
</evidence>
<feature type="coiled-coil region" evidence="1">
    <location>
        <begin position="273"/>
        <end position="300"/>
    </location>
</feature>
<comment type="caution">
    <text evidence="4">The sequence shown here is derived from an EMBL/GenBank/DDBJ whole genome shotgun (WGS) entry which is preliminary data.</text>
</comment>
<proteinExistence type="predicted"/>
<sequence length="573" mass="60930">MYLYPKKVKPPSRLDLSRIRLAPPSPERVLTALAPPVARGRALRKRSGQRLSQGLSRMLQTACVGTLLAISCHLLLLVLIRLATSPSLPSSRDFDAAARRHSPTTPDLRRRSPSLRDLLRSSALESEGGGSKLRDSKWPKRGAALAEQPPSAADAPAKRLQQLFDALEGDGGSLRGSQVARQVEQLLSALEGEDTPSLSALEGEDTPRREEPRERRPHEREASRAAPSSTAAESALWDAKAAAPAVAEALAELSAKLAASPRQEMAAAEGSMHAEMQRTLASLRQQAELLQKQNERTERMLQRVLLVIASMAESSRAASDGAPHVAAALRDASEVAGLSSIIPPASTGEAGAGGAAVELSAATVPTQLLAEQQMHLAARIDEQRALLQQLLQRHQPELSPPLPRNAEGDASRPVASGALDALSEGETAQARTTATSADGAEPQSAGAGRGKPVGIEASSPRTPGSKRKKPLRSSEDDWEKEWEKEDEVQMSILSTSDIAGESVLAKEVRALLESLNSRQDEAASKPSKKHAKKHGRAKATNKGDLGSAVESAVTKDDTAQSASTDEFEIIDVE</sequence>
<keyword evidence="5" id="KW-1185">Reference proteome</keyword>
<dbReference type="AlphaFoldDB" id="A0AB34K2G2"/>
<feature type="compositionally biased region" description="Basic residues" evidence="2">
    <location>
        <begin position="526"/>
        <end position="539"/>
    </location>
</feature>
<accession>A0AB34K2G2</accession>
<reference evidence="4 5" key="1">
    <citation type="journal article" date="2024" name="Science">
        <title>Giant polyketide synthase enzymes in the biosynthesis of giant marine polyether toxins.</title>
        <authorList>
            <person name="Fallon T.R."/>
            <person name="Shende V.V."/>
            <person name="Wierzbicki I.H."/>
            <person name="Pendleton A.L."/>
            <person name="Watervoot N.F."/>
            <person name="Auber R.P."/>
            <person name="Gonzalez D.J."/>
            <person name="Wisecaver J.H."/>
            <person name="Moore B.S."/>
        </authorList>
    </citation>
    <scope>NUCLEOTIDE SEQUENCE [LARGE SCALE GENOMIC DNA]</scope>
    <source>
        <strain evidence="4 5">12B1</strain>
    </source>
</reference>
<keyword evidence="3" id="KW-0472">Membrane</keyword>
<keyword evidence="3" id="KW-0812">Transmembrane</keyword>
<keyword evidence="3" id="KW-1133">Transmembrane helix</keyword>
<feature type="region of interest" description="Disordered" evidence="2">
    <location>
        <begin position="90"/>
        <end position="155"/>
    </location>
</feature>
<evidence type="ECO:0000256" key="2">
    <source>
        <dbReference type="SAM" id="MobiDB-lite"/>
    </source>
</evidence>
<dbReference type="EMBL" id="JBGBPQ010000003">
    <property type="protein sequence ID" value="KAL1527458.1"/>
    <property type="molecule type" value="Genomic_DNA"/>
</dbReference>
<keyword evidence="1" id="KW-0175">Coiled coil</keyword>
<feature type="transmembrane region" description="Helical" evidence="3">
    <location>
        <begin position="59"/>
        <end position="83"/>
    </location>
</feature>
<gene>
    <name evidence="4" type="ORF">AB1Y20_016123</name>
</gene>
<dbReference type="Proteomes" id="UP001515480">
    <property type="component" value="Unassembled WGS sequence"/>
</dbReference>
<feature type="region of interest" description="Disordered" evidence="2">
    <location>
        <begin position="516"/>
        <end position="573"/>
    </location>
</feature>
<evidence type="ECO:0000256" key="1">
    <source>
        <dbReference type="SAM" id="Coils"/>
    </source>
</evidence>
<protein>
    <submittedName>
        <fullName evidence="4">Uncharacterized protein</fullName>
    </submittedName>
</protein>
<organism evidence="4 5">
    <name type="scientific">Prymnesium parvum</name>
    <name type="common">Toxic golden alga</name>
    <dbReference type="NCBI Taxonomy" id="97485"/>
    <lineage>
        <taxon>Eukaryota</taxon>
        <taxon>Haptista</taxon>
        <taxon>Haptophyta</taxon>
        <taxon>Prymnesiophyceae</taxon>
        <taxon>Prymnesiales</taxon>
        <taxon>Prymnesiaceae</taxon>
        <taxon>Prymnesium</taxon>
    </lineage>
</organism>
<name>A0AB34K2G2_PRYPA</name>
<feature type="region of interest" description="Disordered" evidence="2">
    <location>
        <begin position="188"/>
        <end position="236"/>
    </location>
</feature>
<feature type="region of interest" description="Disordered" evidence="2">
    <location>
        <begin position="422"/>
        <end position="484"/>
    </location>
</feature>
<feature type="compositionally biased region" description="Basic and acidic residues" evidence="2">
    <location>
        <begin position="205"/>
        <end position="223"/>
    </location>
</feature>
<evidence type="ECO:0000313" key="4">
    <source>
        <dbReference type="EMBL" id="KAL1527458.1"/>
    </source>
</evidence>